<evidence type="ECO:0000313" key="1">
    <source>
        <dbReference type="EMBL" id="MBD2776325.1"/>
    </source>
</evidence>
<keyword evidence="2" id="KW-1185">Reference proteome</keyword>
<accession>A0A8J7CGG4</accession>
<dbReference type="Proteomes" id="UP000629098">
    <property type="component" value="Unassembled WGS sequence"/>
</dbReference>
<gene>
    <name evidence="1" type="ORF">ICL16_30785</name>
</gene>
<dbReference type="Gene3D" id="3.30.160.250">
    <property type="match status" value="1"/>
</dbReference>
<reference evidence="1" key="1">
    <citation type="submission" date="2020-09" db="EMBL/GenBank/DDBJ databases">
        <title>Iningainema tapete sp. nov. (Scytonemataceae, Cyanobacteria) from greenhouses in central Florida (USA) produces two types of nodularin with biosynthetic potential for microcystin-LR and anabaenopeptins.</title>
        <authorList>
            <person name="Berthold D.E."/>
            <person name="Lefler F.W."/>
            <person name="Huang I.-S."/>
            <person name="Abdulla H."/>
            <person name="Zimba P.V."/>
            <person name="Laughinghouse H.D. IV."/>
        </authorList>
    </citation>
    <scope>NUCLEOTIDE SEQUENCE</scope>
    <source>
        <strain evidence="1">BLCCT55</strain>
    </source>
</reference>
<evidence type="ECO:0000313" key="2">
    <source>
        <dbReference type="Proteomes" id="UP000629098"/>
    </source>
</evidence>
<name>A0A8J7CGG4_9CYAN</name>
<dbReference type="InterPro" id="IPR035069">
    <property type="entry name" value="TTHA1013/TTHA0281-like"/>
</dbReference>
<proteinExistence type="predicted"/>
<dbReference type="AlphaFoldDB" id="A0A8J7CGG4"/>
<protein>
    <submittedName>
        <fullName evidence="1">Uncharacterized protein</fullName>
    </submittedName>
</protein>
<dbReference type="EMBL" id="JACXAE010000092">
    <property type="protein sequence ID" value="MBD2776325.1"/>
    <property type="molecule type" value="Genomic_DNA"/>
</dbReference>
<organism evidence="1 2">
    <name type="scientific">Iningainema tapete BLCC-T55</name>
    <dbReference type="NCBI Taxonomy" id="2748662"/>
    <lineage>
        <taxon>Bacteria</taxon>
        <taxon>Bacillati</taxon>
        <taxon>Cyanobacteriota</taxon>
        <taxon>Cyanophyceae</taxon>
        <taxon>Nostocales</taxon>
        <taxon>Scytonemataceae</taxon>
        <taxon>Iningainema tapete</taxon>
    </lineage>
</organism>
<sequence length="95" mass="10390">MLTYKAMYKFLNEGVHGEVLDFPGTITFAPNLEKARNSLANALVEMAETNLMNGEPLPNPNPLLTDSEADIEEPIHLILTAASRIRIVPENLAAS</sequence>
<dbReference type="SUPFAM" id="SSF143100">
    <property type="entry name" value="TTHA1013/TTHA0281-like"/>
    <property type="match status" value="1"/>
</dbReference>
<comment type="caution">
    <text evidence="1">The sequence shown here is derived from an EMBL/GenBank/DDBJ whole genome shotgun (WGS) entry which is preliminary data.</text>
</comment>
<dbReference type="RefSeq" id="WP_190835400.1">
    <property type="nucleotide sequence ID" value="NZ_CAWPPI010000092.1"/>
</dbReference>